<organism evidence="2 3">
    <name type="scientific">Alligator mississippiensis</name>
    <name type="common">American alligator</name>
    <dbReference type="NCBI Taxonomy" id="8496"/>
    <lineage>
        <taxon>Eukaryota</taxon>
        <taxon>Metazoa</taxon>
        <taxon>Chordata</taxon>
        <taxon>Craniata</taxon>
        <taxon>Vertebrata</taxon>
        <taxon>Euteleostomi</taxon>
        <taxon>Archelosauria</taxon>
        <taxon>Archosauria</taxon>
        <taxon>Crocodylia</taxon>
        <taxon>Alligatoridae</taxon>
        <taxon>Alligatorinae</taxon>
        <taxon>Alligator</taxon>
    </lineage>
</organism>
<dbReference type="AlphaFoldDB" id="A0A151PHK3"/>
<keyword evidence="3" id="KW-1185">Reference proteome</keyword>
<evidence type="ECO:0000313" key="2">
    <source>
        <dbReference type="EMBL" id="KYO48509.1"/>
    </source>
</evidence>
<name>A0A151PHK3_ALLMI</name>
<dbReference type="EMBL" id="AKHW03000190">
    <property type="protein sequence ID" value="KYO48509.1"/>
    <property type="molecule type" value="Genomic_DNA"/>
</dbReference>
<reference evidence="2 3" key="1">
    <citation type="journal article" date="2012" name="Genome Biol.">
        <title>Sequencing three crocodilian genomes to illuminate the evolution of archosaurs and amniotes.</title>
        <authorList>
            <person name="St John J.A."/>
            <person name="Braun E.L."/>
            <person name="Isberg S.R."/>
            <person name="Miles L.G."/>
            <person name="Chong A.Y."/>
            <person name="Gongora J."/>
            <person name="Dalzell P."/>
            <person name="Moran C."/>
            <person name="Bed'hom B."/>
            <person name="Abzhanov A."/>
            <person name="Burgess S.C."/>
            <person name="Cooksey A.M."/>
            <person name="Castoe T.A."/>
            <person name="Crawford N.G."/>
            <person name="Densmore L.D."/>
            <person name="Drew J.C."/>
            <person name="Edwards S.V."/>
            <person name="Faircloth B.C."/>
            <person name="Fujita M.K."/>
            <person name="Greenwold M.J."/>
            <person name="Hoffmann F.G."/>
            <person name="Howard J.M."/>
            <person name="Iguchi T."/>
            <person name="Janes D.E."/>
            <person name="Khan S.Y."/>
            <person name="Kohno S."/>
            <person name="de Koning A.J."/>
            <person name="Lance S.L."/>
            <person name="McCarthy F.M."/>
            <person name="McCormack J.E."/>
            <person name="Merchant M.E."/>
            <person name="Peterson D.G."/>
            <person name="Pollock D.D."/>
            <person name="Pourmand N."/>
            <person name="Raney B.J."/>
            <person name="Roessler K.A."/>
            <person name="Sanford J.R."/>
            <person name="Sawyer R.H."/>
            <person name="Schmidt C.J."/>
            <person name="Triplett E.W."/>
            <person name="Tuberville T.D."/>
            <person name="Venegas-Anaya M."/>
            <person name="Howard J.T."/>
            <person name="Jarvis E.D."/>
            <person name="Guillette L.J.Jr."/>
            <person name="Glenn T.C."/>
            <person name="Green R.E."/>
            <person name="Ray D.A."/>
        </authorList>
    </citation>
    <scope>NUCLEOTIDE SEQUENCE [LARGE SCALE GENOMIC DNA]</scope>
    <source>
        <strain evidence="2">KSC_2009_1</strain>
    </source>
</reference>
<feature type="region of interest" description="Disordered" evidence="1">
    <location>
        <begin position="1"/>
        <end position="61"/>
    </location>
</feature>
<feature type="compositionally biased region" description="Polar residues" evidence="1">
    <location>
        <begin position="1"/>
        <end position="12"/>
    </location>
</feature>
<evidence type="ECO:0000256" key="1">
    <source>
        <dbReference type="SAM" id="MobiDB-lite"/>
    </source>
</evidence>
<comment type="caution">
    <text evidence="2">The sequence shown here is derived from an EMBL/GenBank/DDBJ whole genome shotgun (WGS) entry which is preliminary data.</text>
</comment>
<evidence type="ECO:0000313" key="3">
    <source>
        <dbReference type="Proteomes" id="UP000050525"/>
    </source>
</evidence>
<dbReference type="Proteomes" id="UP000050525">
    <property type="component" value="Unassembled WGS sequence"/>
</dbReference>
<proteinExistence type="predicted"/>
<accession>A0A151PHK3</accession>
<sequence>MGCSLRVTTAHSQGPGDVPAPQEEDSEYDPPPGLAGDSHRGLANGHADVSDAQPADPENPSTEILLSYLQLYLCGELQKERWEETMTLY</sequence>
<protein>
    <submittedName>
        <fullName evidence="2">Uncharacterized protein</fullName>
    </submittedName>
</protein>
<gene>
    <name evidence="2" type="ORF">Y1Q_0022692</name>
</gene>